<evidence type="ECO:0000259" key="5">
    <source>
        <dbReference type="Pfam" id="PF00248"/>
    </source>
</evidence>
<keyword evidence="1" id="KW-0521">NADP</keyword>
<gene>
    <name evidence="6" type="ORF">GWK36_13410</name>
</gene>
<dbReference type="CDD" id="cd19094">
    <property type="entry name" value="AKR_Tas-like"/>
    <property type="match status" value="1"/>
</dbReference>
<evidence type="ECO:0000256" key="3">
    <source>
        <dbReference type="ARBA" id="ARBA00038157"/>
    </source>
</evidence>
<dbReference type="Pfam" id="PF00248">
    <property type="entry name" value="Aldo_ket_red"/>
    <property type="match status" value="1"/>
</dbReference>
<evidence type="ECO:0000256" key="1">
    <source>
        <dbReference type="ARBA" id="ARBA00022857"/>
    </source>
</evidence>
<dbReference type="InterPro" id="IPR020471">
    <property type="entry name" value="AKR"/>
</dbReference>
<sequence length="346" mass="38390">MLYRPLGRTGIQVSALCLGTMTFGEQNTESEAHAQLDLAFSIGINFIDTAEIYPVPPCAETYGMTETIIGNWLKSRRCRDRVILATKVAGPGDWLPYLRSGKARLDRANIEAALDGSLKRLKTDWIDLYQLHWPDRSTNFFGRLGYVPEDDSNSVSLWETLEVLGDLVKAGKIRMVGVSNETPWGLMRYLALAEQHNLPRVVSIQNPYNLLNRTFEIGLAEIAIREQCGLLAYSPLGFGVLSGKYLNGQRPPGARITRFERFSRYLNGEAERATAEYVALARLHGLDPAQMALAWVNSRPFVTSTIIGATTLEQLKSNIGSLDLRLDDAVIAGIETIHTKQPNPAP</sequence>
<reference evidence="7" key="1">
    <citation type="submission" date="2020-01" db="EMBL/GenBank/DDBJ databases">
        <title>Caldichromatium gen. nov., sp. nov., a thermophilic purple sulfur bacterium member of the family Chromatiaceae isolated from Nakabusa hot spring, Japan.</title>
        <authorList>
            <person name="Saini M.K."/>
            <person name="Hanada S."/>
            <person name="Tank M."/>
        </authorList>
    </citation>
    <scope>NUCLEOTIDE SEQUENCE [LARGE SCALE GENOMIC DNA]</scope>
    <source>
        <strain evidence="7">No.7</strain>
    </source>
</reference>
<evidence type="ECO:0000313" key="6">
    <source>
        <dbReference type="EMBL" id="QIK38811.1"/>
    </source>
</evidence>
<dbReference type="EMBL" id="CP048029">
    <property type="protein sequence ID" value="QIK38811.1"/>
    <property type="molecule type" value="Genomic_DNA"/>
</dbReference>
<keyword evidence="7" id="KW-1185">Reference proteome</keyword>
<dbReference type="RefSeq" id="WP_166271841.1">
    <property type="nucleotide sequence ID" value="NZ_CP048029.1"/>
</dbReference>
<dbReference type="PANTHER" id="PTHR43364:SF4">
    <property type="entry name" value="NAD(P)-LINKED OXIDOREDUCTASE SUPERFAMILY PROTEIN"/>
    <property type="match status" value="1"/>
</dbReference>
<keyword evidence="2" id="KW-0560">Oxidoreductase</keyword>
<dbReference type="GO" id="GO:0016491">
    <property type="term" value="F:oxidoreductase activity"/>
    <property type="evidence" value="ECO:0007669"/>
    <property type="project" value="UniProtKB-KW"/>
</dbReference>
<dbReference type="PANTHER" id="PTHR43364">
    <property type="entry name" value="NADH-SPECIFIC METHYLGLYOXAL REDUCTASE-RELATED"/>
    <property type="match status" value="1"/>
</dbReference>
<dbReference type="PRINTS" id="PR00069">
    <property type="entry name" value="ALDKETRDTASE"/>
</dbReference>
<dbReference type="AlphaFoldDB" id="A0A6G7VFL0"/>
<accession>A0A6G7VFL0</accession>
<comment type="similarity">
    <text evidence="3">Belongs to the aldo/keto reductase family. Aldo/keto reductase 2 subfamily.</text>
</comment>
<dbReference type="Gene3D" id="3.20.20.100">
    <property type="entry name" value="NADP-dependent oxidoreductase domain"/>
    <property type="match status" value="1"/>
</dbReference>
<dbReference type="InterPro" id="IPR023210">
    <property type="entry name" value="NADP_OxRdtase_dom"/>
</dbReference>
<dbReference type="InterPro" id="IPR036812">
    <property type="entry name" value="NAD(P)_OxRdtase_dom_sf"/>
</dbReference>
<dbReference type="FunFam" id="3.20.20.100:FF:000005">
    <property type="entry name" value="NADP(H)-dependent aldo-keto reductase"/>
    <property type="match status" value="1"/>
</dbReference>
<dbReference type="InterPro" id="IPR050523">
    <property type="entry name" value="AKR_Detox_Biosynth"/>
</dbReference>
<dbReference type="KEGG" id="cjap:GWK36_13410"/>
<dbReference type="Proteomes" id="UP000502699">
    <property type="component" value="Chromosome"/>
</dbReference>
<evidence type="ECO:0000256" key="2">
    <source>
        <dbReference type="ARBA" id="ARBA00023002"/>
    </source>
</evidence>
<dbReference type="SUPFAM" id="SSF51430">
    <property type="entry name" value="NAD(P)-linked oxidoreductase"/>
    <property type="match status" value="1"/>
</dbReference>
<protein>
    <recommendedName>
        <fullName evidence="4">Protein tas</fullName>
    </recommendedName>
</protein>
<name>A0A6G7VFL0_9GAMM</name>
<feature type="domain" description="NADP-dependent oxidoreductase" evidence="5">
    <location>
        <begin position="16"/>
        <end position="337"/>
    </location>
</feature>
<proteinExistence type="inferred from homology"/>
<evidence type="ECO:0000256" key="4">
    <source>
        <dbReference type="ARBA" id="ARBA00070119"/>
    </source>
</evidence>
<evidence type="ECO:0000313" key="7">
    <source>
        <dbReference type="Proteomes" id="UP000502699"/>
    </source>
</evidence>
<dbReference type="NCBIfam" id="NF007912">
    <property type="entry name" value="PRK10625.1"/>
    <property type="match status" value="1"/>
</dbReference>
<organism evidence="6 7">
    <name type="scientific">Caldichromatium japonicum</name>
    <dbReference type="NCBI Taxonomy" id="2699430"/>
    <lineage>
        <taxon>Bacteria</taxon>
        <taxon>Pseudomonadati</taxon>
        <taxon>Pseudomonadota</taxon>
        <taxon>Gammaproteobacteria</taxon>
        <taxon>Chromatiales</taxon>
        <taxon>Chromatiaceae</taxon>
        <taxon>Caldichromatium</taxon>
    </lineage>
</organism>